<dbReference type="InterPro" id="IPR036249">
    <property type="entry name" value="Thioredoxin-like_sf"/>
</dbReference>
<dbReference type="RefSeq" id="WP_034324848.1">
    <property type="nucleotide sequence ID" value="NZ_JOTP01000034.1"/>
</dbReference>
<keyword evidence="2" id="KW-0413">Isomerase</keyword>
<organism evidence="2 3">
    <name type="scientific">Bacillus zhangzhouensis</name>
    <dbReference type="NCBI Taxonomy" id="1178540"/>
    <lineage>
        <taxon>Bacteria</taxon>
        <taxon>Bacillati</taxon>
        <taxon>Bacillota</taxon>
        <taxon>Bacilli</taxon>
        <taxon>Bacillales</taxon>
        <taxon>Bacillaceae</taxon>
        <taxon>Bacillus</taxon>
    </lineage>
</organism>
<dbReference type="SUPFAM" id="SSF52833">
    <property type="entry name" value="Thioredoxin-like"/>
    <property type="match status" value="1"/>
</dbReference>
<evidence type="ECO:0000313" key="3">
    <source>
        <dbReference type="Proteomes" id="UP000028091"/>
    </source>
</evidence>
<dbReference type="CDD" id="cd03024">
    <property type="entry name" value="DsbA_FrnE"/>
    <property type="match status" value="1"/>
</dbReference>
<dbReference type="InterPro" id="IPR001853">
    <property type="entry name" value="DSBA-like_thioredoxin_dom"/>
</dbReference>
<accession>A0A081L721</accession>
<dbReference type="Pfam" id="PF01323">
    <property type="entry name" value="DSBA"/>
    <property type="match status" value="1"/>
</dbReference>
<dbReference type="OrthoDB" id="9799122at2"/>
<dbReference type="GO" id="GO:0016491">
    <property type="term" value="F:oxidoreductase activity"/>
    <property type="evidence" value="ECO:0007669"/>
    <property type="project" value="InterPro"/>
</dbReference>
<protein>
    <submittedName>
        <fullName evidence="2">Protein-disulfide isomerase</fullName>
    </submittedName>
</protein>
<keyword evidence="3" id="KW-1185">Reference proteome</keyword>
<evidence type="ECO:0000313" key="2">
    <source>
        <dbReference type="EMBL" id="KEP25047.1"/>
    </source>
</evidence>
<gene>
    <name evidence="2" type="ORF">BA70_12385</name>
</gene>
<dbReference type="EMBL" id="JOTP01000034">
    <property type="protein sequence ID" value="KEP25047.1"/>
    <property type="molecule type" value="Genomic_DNA"/>
</dbReference>
<dbReference type="PANTHER" id="PTHR13887:SF41">
    <property type="entry name" value="THIOREDOXIN SUPERFAMILY PROTEIN"/>
    <property type="match status" value="1"/>
</dbReference>
<dbReference type="eggNOG" id="COG2761">
    <property type="taxonomic scope" value="Bacteria"/>
</dbReference>
<dbReference type="Proteomes" id="UP000028091">
    <property type="component" value="Unassembled WGS sequence"/>
</dbReference>
<comment type="caution">
    <text evidence="2">The sequence shown here is derived from an EMBL/GenBank/DDBJ whole genome shotgun (WGS) entry which is preliminary data.</text>
</comment>
<feature type="domain" description="DSBA-like thioredoxin" evidence="1">
    <location>
        <begin position="3"/>
        <end position="204"/>
    </location>
</feature>
<dbReference type="GO" id="GO:0016853">
    <property type="term" value="F:isomerase activity"/>
    <property type="evidence" value="ECO:0007669"/>
    <property type="project" value="UniProtKB-KW"/>
</dbReference>
<proteinExistence type="predicted"/>
<dbReference type="AlphaFoldDB" id="A0A081L721"/>
<dbReference type="Gene3D" id="3.40.30.10">
    <property type="entry name" value="Glutaredoxin"/>
    <property type="match status" value="1"/>
</dbReference>
<name>A0A081L721_9BACI</name>
<sequence length="241" mass="26928">MKVQIWSDIACPFCYIGKKQLETALEQFPQKEQIEVEFKSFELDPHAPVQVDYDVHDMLVKKYGMSRSQAMAMNEQVKQAGKEKGIDFQFDPLVLTNTFDAHRLAQYAGKIGKGDLVMGELFQAYFTDGKHVGDRKTLLDIAEKVGLDQKEVQKILDDQTFADDVRKDEKEARQLGISAVPFFLINDKYSVAGAQPADTFLRALETAWTEEAAQAEKTGDTSFEAACADGVCAVPSSKEEI</sequence>
<reference evidence="2 3" key="1">
    <citation type="submission" date="2012-09" db="EMBL/GenBank/DDBJ databases">
        <title>Genome Sequence of Bacillus sp. DW5-4.</title>
        <authorList>
            <person name="Lai Q."/>
            <person name="Liu Y."/>
            <person name="Shao Z."/>
        </authorList>
    </citation>
    <scope>NUCLEOTIDE SEQUENCE [LARGE SCALE GENOMIC DNA]</scope>
    <source>
        <strain evidence="2 3">DW5-4</strain>
    </source>
</reference>
<dbReference type="PANTHER" id="PTHR13887">
    <property type="entry name" value="GLUTATHIONE S-TRANSFERASE KAPPA"/>
    <property type="match status" value="1"/>
</dbReference>
<evidence type="ECO:0000259" key="1">
    <source>
        <dbReference type="Pfam" id="PF01323"/>
    </source>
</evidence>